<dbReference type="OMA" id="GEIHRCV"/>
<name>A0A067BST2_SAPPC</name>
<dbReference type="AlphaFoldDB" id="A0A067BST2"/>
<evidence type="ECO:0000313" key="1">
    <source>
        <dbReference type="EMBL" id="KDO17677.1"/>
    </source>
</evidence>
<dbReference type="KEGG" id="spar:SPRG_16881"/>
<reference evidence="1 2" key="1">
    <citation type="journal article" date="2013" name="PLoS Genet.">
        <title>Distinctive expansion of potential virulence genes in the genome of the oomycete fish pathogen Saprolegnia parasitica.</title>
        <authorList>
            <person name="Jiang R.H."/>
            <person name="de Bruijn I."/>
            <person name="Haas B.J."/>
            <person name="Belmonte R."/>
            <person name="Lobach L."/>
            <person name="Christie J."/>
            <person name="van den Ackerveken G."/>
            <person name="Bottin A."/>
            <person name="Bulone V."/>
            <person name="Diaz-Moreno S.M."/>
            <person name="Dumas B."/>
            <person name="Fan L."/>
            <person name="Gaulin E."/>
            <person name="Govers F."/>
            <person name="Grenville-Briggs L.J."/>
            <person name="Horner N.R."/>
            <person name="Levin J.Z."/>
            <person name="Mammella M."/>
            <person name="Meijer H.J."/>
            <person name="Morris P."/>
            <person name="Nusbaum C."/>
            <person name="Oome S."/>
            <person name="Phillips A.J."/>
            <person name="van Rooyen D."/>
            <person name="Rzeszutek E."/>
            <person name="Saraiva M."/>
            <person name="Secombes C.J."/>
            <person name="Seidl M.F."/>
            <person name="Snel B."/>
            <person name="Stassen J.H."/>
            <person name="Sykes S."/>
            <person name="Tripathy S."/>
            <person name="van den Berg H."/>
            <person name="Vega-Arreguin J.C."/>
            <person name="Wawra S."/>
            <person name="Young S.K."/>
            <person name="Zeng Q."/>
            <person name="Dieguez-Uribeondo J."/>
            <person name="Russ C."/>
            <person name="Tyler B.M."/>
            <person name="van West P."/>
        </authorList>
    </citation>
    <scope>NUCLEOTIDE SEQUENCE [LARGE SCALE GENOMIC DNA]</scope>
    <source>
        <strain evidence="1 2">CBS 223.65</strain>
    </source>
</reference>
<dbReference type="OrthoDB" id="61437at2759"/>
<accession>A0A067BST2</accession>
<dbReference type="GeneID" id="24138466"/>
<dbReference type="VEuPathDB" id="FungiDB:SPRG_16881"/>
<proteinExistence type="predicted"/>
<organism evidence="1 2">
    <name type="scientific">Saprolegnia parasitica (strain CBS 223.65)</name>
    <dbReference type="NCBI Taxonomy" id="695850"/>
    <lineage>
        <taxon>Eukaryota</taxon>
        <taxon>Sar</taxon>
        <taxon>Stramenopiles</taxon>
        <taxon>Oomycota</taxon>
        <taxon>Saprolegniomycetes</taxon>
        <taxon>Saprolegniales</taxon>
        <taxon>Saprolegniaceae</taxon>
        <taxon>Saprolegnia</taxon>
    </lineage>
</organism>
<protein>
    <submittedName>
        <fullName evidence="1">Uncharacterized protein</fullName>
    </submittedName>
</protein>
<dbReference type="Proteomes" id="UP000030745">
    <property type="component" value="Unassembled WGS sequence"/>
</dbReference>
<evidence type="ECO:0000313" key="2">
    <source>
        <dbReference type="Proteomes" id="UP000030745"/>
    </source>
</evidence>
<sequence length="598" mass="65926">MGEIHRCVQCDVDYDVDTNVQGACSYHPVSDYIYGSWDCVLSCCGTKVSSYDPFPARGCAKATHAAVHHDTFPYLNRIGQFRAMLRDHDEWMRVEQDDYTVAADGSDIACRVSGHVGRLRDGETVALWAKQGGITVALHTLSPSELTAATPPPAWTVSEATTRVNDVWNKTVVRLGQTWRVEAAWIAWDMTARTLQVRVKAPTSSAPNVSQVSFCVENWAVHSVATVVDDATNLDDVAPRAPSSRACSPRLAFEAIPEAFFHQNRSALPVFASYGALPLRLKLSKPLVANESRYHTAADLFEAEFLVVSLLEHDAIATTSTLSAERKHILEMVHDRTISVDEAERLLIATAKTAPLAAAPDGSITLVDAACDLSVDDGATWTSASHVTWDDSDALLLKVLRGDVLRCKASALFPAPTKQGQWRNQSFLTRRMSAPARLRWTVESAFGDTCTLETSFRNPPLAPLPTKHIADDYFFAHLDAIDQGFERRFVRIQRPTKDDERSSPRVVWKIVSATMCTTTHSVTTRTLRTWRRELAPGQTELPLTSVSEPGSVEWTGLFDADARLVALRVKLLFDDAVAEHTWDVPWTQVAASLVEAAA</sequence>
<dbReference type="RefSeq" id="XP_012211612.1">
    <property type="nucleotide sequence ID" value="XM_012356222.1"/>
</dbReference>
<gene>
    <name evidence="1" type="ORF">SPRG_16881</name>
</gene>
<keyword evidence="2" id="KW-1185">Reference proteome</keyword>
<dbReference type="EMBL" id="KK583593">
    <property type="protein sequence ID" value="KDO17677.1"/>
    <property type="molecule type" value="Genomic_DNA"/>
</dbReference>